<dbReference type="Gene3D" id="2.40.30.170">
    <property type="match status" value="1"/>
</dbReference>
<comment type="caution">
    <text evidence="2">The sequence shown here is derived from an EMBL/GenBank/DDBJ whole genome shotgun (WGS) entry which is preliminary data.</text>
</comment>
<dbReference type="Gene3D" id="2.40.420.20">
    <property type="match status" value="1"/>
</dbReference>
<dbReference type="Gene3D" id="1.10.287.470">
    <property type="entry name" value="Helix hairpin bin"/>
    <property type="match status" value="1"/>
</dbReference>
<keyword evidence="3" id="KW-1185">Reference proteome</keyword>
<comment type="similarity">
    <text evidence="1">Belongs to the membrane fusion protein (MFP) (TC 8.A.1) family.</text>
</comment>
<dbReference type="SUPFAM" id="SSF111369">
    <property type="entry name" value="HlyD-like secretion proteins"/>
    <property type="match status" value="1"/>
</dbReference>
<evidence type="ECO:0000256" key="1">
    <source>
        <dbReference type="ARBA" id="ARBA00009477"/>
    </source>
</evidence>
<evidence type="ECO:0000313" key="2">
    <source>
        <dbReference type="EMBL" id="RID94324.1"/>
    </source>
</evidence>
<dbReference type="RefSeq" id="WP_119056080.1">
    <property type="nucleotide sequence ID" value="NZ_QWKU01000001.1"/>
</dbReference>
<dbReference type="InterPro" id="IPR006143">
    <property type="entry name" value="RND_pump_MFP"/>
</dbReference>
<dbReference type="PANTHER" id="PTHR30469">
    <property type="entry name" value="MULTIDRUG RESISTANCE PROTEIN MDTA"/>
    <property type="match status" value="1"/>
</dbReference>
<accession>A0ABX9MAL0</accession>
<reference evidence="2 3" key="1">
    <citation type="submission" date="2018-08" db="EMBL/GenBank/DDBJ databases">
        <title>Draft genome sequence of Dialister pneumosintes KCOM 1685.</title>
        <authorList>
            <person name="Kook J.-K."/>
            <person name="Park S.-N."/>
            <person name="Lim Y.K."/>
        </authorList>
    </citation>
    <scope>NUCLEOTIDE SEQUENCE [LARGE SCALE GENOMIC DNA]</scope>
    <source>
        <strain evidence="2 3">KCOM 1685</strain>
    </source>
</reference>
<dbReference type="Gene3D" id="2.40.50.100">
    <property type="match status" value="1"/>
</dbReference>
<name>A0ABX9MAL0_9FIRM</name>
<protein>
    <submittedName>
        <fullName evidence="2">Efflux RND transporter periplasmic adaptor subunit</fullName>
    </submittedName>
</protein>
<organism evidence="2 3">
    <name type="scientific">Dialister pneumosintes</name>
    <dbReference type="NCBI Taxonomy" id="39950"/>
    <lineage>
        <taxon>Bacteria</taxon>
        <taxon>Bacillati</taxon>
        <taxon>Bacillota</taxon>
        <taxon>Negativicutes</taxon>
        <taxon>Veillonellales</taxon>
        <taxon>Veillonellaceae</taxon>
        <taxon>Dialister</taxon>
    </lineage>
</organism>
<proteinExistence type="inferred from homology"/>
<dbReference type="NCBIfam" id="TIGR01730">
    <property type="entry name" value="RND_mfp"/>
    <property type="match status" value="1"/>
</dbReference>
<dbReference type="Proteomes" id="UP000266262">
    <property type="component" value="Unassembled WGS sequence"/>
</dbReference>
<sequence length="350" mass="37910">MHVFFRSIWYLLLVISVITVSGCGKPSVAVMTASLSQVPLSIDEDITLEAVHSASVIPMVSGTIISEIPSVGTSVKTGQILFQVDTLSYEEQATNLRAKIAQSYTVKVPAELPIDNSLEASLLKQGIITRAEYNRIQGRKTVESNVNIPDGLSESLQAIEKAILDCSVRAPIDGVVSAVYIGTQKNATAGRPALAIQQETLLSTIIELPSHIDSVVEMAKAQKTLTVSISDGKNVWYAELTKQNKNGENGYSYYKIQVDNPNKEIKVGQSYKLHIETGQTDSCYVIPTKSILKNNQIAVVTAEHLIDMRTVVIASTIGDNTLLLDGVKEGEQIVISPTKELQIGTAVTIR</sequence>
<gene>
    <name evidence="2" type="ORF">DX915_01990</name>
</gene>
<dbReference type="PROSITE" id="PS51257">
    <property type="entry name" value="PROKAR_LIPOPROTEIN"/>
    <property type="match status" value="1"/>
</dbReference>
<evidence type="ECO:0000313" key="3">
    <source>
        <dbReference type="Proteomes" id="UP000266262"/>
    </source>
</evidence>
<dbReference type="PANTHER" id="PTHR30469:SF15">
    <property type="entry name" value="HLYD FAMILY OF SECRETION PROTEINS"/>
    <property type="match status" value="1"/>
</dbReference>
<dbReference type="EMBL" id="QWKU01000001">
    <property type="protein sequence ID" value="RID94324.1"/>
    <property type="molecule type" value="Genomic_DNA"/>
</dbReference>